<dbReference type="InterPro" id="IPR036188">
    <property type="entry name" value="FAD/NAD-bd_sf"/>
</dbReference>
<dbReference type="SUPFAM" id="SSF51905">
    <property type="entry name" value="FAD/NAD(P)-binding domain"/>
    <property type="match status" value="1"/>
</dbReference>
<evidence type="ECO:0000313" key="4">
    <source>
        <dbReference type="EMBL" id="KAF4301001.1"/>
    </source>
</evidence>
<organism evidence="4 5">
    <name type="scientific">Botryosphaeria dothidea</name>
    <dbReference type="NCBI Taxonomy" id="55169"/>
    <lineage>
        <taxon>Eukaryota</taxon>
        <taxon>Fungi</taxon>
        <taxon>Dikarya</taxon>
        <taxon>Ascomycota</taxon>
        <taxon>Pezizomycotina</taxon>
        <taxon>Dothideomycetes</taxon>
        <taxon>Dothideomycetes incertae sedis</taxon>
        <taxon>Botryosphaeriales</taxon>
        <taxon>Botryosphaeriaceae</taxon>
        <taxon>Botryosphaeria</taxon>
    </lineage>
</organism>
<evidence type="ECO:0000256" key="1">
    <source>
        <dbReference type="ARBA" id="ARBA00010790"/>
    </source>
</evidence>
<dbReference type="InterPro" id="IPR001853">
    <property type="entry name" value="DSBA-like_thioredoxin_dom"/>
</dbReference>
<dbReference type="PROSITE" id="PS00624">
    <property type="entry name" value="GMC_OXRED_2"/>
    <property type="match status" value="1"/>
</dbReference>
<dbReference type="GO" id="GO:0016614">
    <property type="term" value="F:oxidoreductase activity, acting on CH-OH group of donors"/>
    <property type="evidence" value="ECO:0007669"/>
    <property type="project" value="InterPro"/>
</dbReference>
<dbReference type="InterPro" id="IPR036249">
    <property type="entry name" value="Thioredoxin-like_sf"/>
</dbReference>
<dbReference type="SUPFAM" id="SSF52833">
    <property type="entry name" value="Thioredoxin-like"/>
    <property type="match status" value="1"/>
</dbReference>
<dbReference type="InterPro" id="IPR007867">
    <property type="entry name" value="GMC_OxRtase_C"/>
</dbReference>
<keyword evidence="5" id="KW-1185">Reference proteome</keyword>
<accession>A0A8H4MZY6</accession>
<dbReference type="CDD" id="cd03024">
    <property type="entry name" value="DsbA_FrnE"/>
    <property type="match status" value="1"/>
</dbReference>
<gene>
    <name evidence="4" type="ORF">GTA08_BOTSDO10914</name>
</gene>
<dbReference type="Pfam" id="PF00732">
    <property type="entry name" value="GMC_oxred_N"/>
    <property type="match status" value="1"/>
</dbReference>
<name>A0A8H4MZY6_9PEZI</name>
<protein>
    <submittedName>
        <fullName evidence="4">Aryl-alcohol dehydrogenase protein</fullName>
    </submittedName>
</protein>
<dbReference type="Gene3D" id="3.50.50.60">
    <property type="entry name" value="FAD/NAD(P)-binding domain"/>
    <property type="match status" value="1"/>
</dbReference>
<evidence type="ECO:0000259" key="3">
    <source>
        <dbReference type="PROSITE" id="PS00624"/>
    </source>
</evidence>
<evidence type="ECO:0000256" key="2">
    <source>
        <dbReference type="SAM" id="MobiDB-lite"/>
    </source>
</evidence>
<dbReference type="Pfam" id="PF01323">
    <property type="entry name" value="DSBA"/>
    <property type="match status" value="1"/>
</dbReference>
<proteinExistence type="inferred from homology"/>
<dbReference type="InterPro" id="IPR000172">
    <property type="entry name" value="GMC_OxRdtase_N"/>
</dbReference>
<dbReference type="GO" id="GO:0050660">
    <property type="term" value="F:flavin adenine dinucleotide binding"/>
    <property type="evidence" value="ECO:0007669"/>
    <property type="project" value="InterPro"/>
</dbReference>
<dbReference type="Gene3D" id="3.40.30.10">
    <property type="entry name" value="Glutaredoxin"/>
    <property type="match status" value="1"/>
</dbReference>
<dbReference type="InterPro" id="IPR012132">
    <property type="entry name" value="GMC_OxRdtase"/>
</dbReference>
<comment type="similarity">
    <text evidence="1">Belongs to the GMC oxidoreductase family.</text>
</comment>
<dbReference type="PANTHER" id="PTHR11552:SF210">
    <property type="entry name" value="GLUCOSE-METHANOL-CHOLINE OXIDOREDUCTASE N-TERMINAL DOMAIN-CONTAINING PROTEIN-RELATED"/>
    <property type="match status" value="1"/>
</dbReference>
<feature type="region of interest" description="Disordered" evidence="2">
    <location>
        <begin position="644"/>
        <end position="671"/>
    </location>
</feature>
<dbReference type="EMBL" id="WWBZ02000082">
    <property type="protein sequence ID" value="KAF4301001.1"/>
    <property type="molecule type" value="Genomic_DNA"/>
</dbReference>
<comment type="caution">
    <text evidence="4">The sequence shown here is derived from an EMBL/GenBank/DDBJ whole genome shotgun (WGS) entry which is preliminary data.</text>
</comment>
<dbReference type="SUPFAM" id="SSF54373">
    <property type="entry name" value="FAD-linked reductases, C-terminal domain"/>
    <property type="match status" value="1"/>
</dbReference>
<sequence length="900" mass="97100">MTGATNGTNGTSSTLPAIVTSSEEFVAHEYDYVIVGGGTAGLVIAARLSENPDVTIGVIEAGKNRLDDMIVDTPALFTQMLGNPEYDWNLKTAPQVGTGERRHHLPRGKALGGSSATNYMMYVRGSEQDYDDWATLADDPSWSFANMSQYSRKHQTLEPVPENITNRAALNLVGANHGTSGPIHTSFNDFRLELEDDFLVACDQAAGIAKKPADAFSGDHYGFASCLGSVYRTGKNRGRRSYAARGYLEENAHRDNLKVLCEAAATSIVLTGSGADTKATGVNFSFRGGAATNTVKARREVILCGGTIHSPQILELSGIGDPEVLRKAGVELKVALPSVGENYQDHVVAGIGYELAPGTTSMDAASNPAVLAAAQKALVENQGGPLTAMASGQGFLSYKQLASAEELEKTIASIRETQKAASTTDFQQRQFDQVIKHLEDPKSANLQFLLLPITLNFSGDAVLDQSQLYLPADPAKPQQAAVVCALQYPVSRGSVHIESSDPTKPPVIDPAYFKHPADLAIMAAAMRTTDTFDKAPALAGKVTKRTYPDPSFDLKDLAQAEQAIKDFYIGEYHSVGSCAMGDAVDSKLRVKGVKGLRVADASVFPNHVSGNTQSSVYALAEKAADIVKHDNDYAALEKQSDFRAEATPAPSDHHHSLIMPTGLPMGSSLNSTPQAPATVALKRTMTHFNIDIISDTVCPWCYVGHKRLARAIAQHTQRHPADTFTTAWHAFYLDPTAPTPGEDKQARYERRFGAARTRMMQERLAQIGRAEGIAFKFGGRTGNTRDSHRLVALGRAKGGEAQTRVVEALFKAYFEEEGDITDRAVLAAAGVRAGLDEAEVKGWLEGGKGGEVVDREVEEAKRRFVSGVPHFTVNRRWEIGGAEEPESFLEVFEEVKRAEK</sequence>
<dbReference type="PANTHER" id="PTHR11552">
    <property type="entry name" value="GLUCOSE-METHANOL-CHOLINE GMC OXIDOREDUCTASE"/>
    <property type="match status" value="1"/>
</dbReference>
<dbReference type="AlphaFoldDB" id="A0A8H4MZY6"/>
<dbReference type="Gene3D" id="3.30.560.10">
    <property type="entry name" value="Glucose Oxidase, domain 3"/>
    <property type="match status" value="1"/>
</dbReference>
<dbReference type="OrthoDB" id="1930760at2759"/>
<feature type="domain" description="Glucose-methanol-choline oxidoreductase N-terminal" evidence="3">
    <location>
        <begin position="306"/>
        <end position="320"/>
    </location>
</feature>
<dbReference type="Proteomes" id="UP000572817">
    <property type="component" value="Unassembled WGS sequence"/>
</dbReference>
<dbReference type="Pfam" id="PF05199">
    <property type="entry name" value="GMC_oxred_C"/>
    <property type="match status" value="1"/>
</dbReference>
<evidence type="ECO:0000313" key="5">
    <source>
        <dbReference type="Proteomes" id="UP000572817"/>
    </source>
</evidence>
<reference evidence="4" key="1">
    <citation type="submission" date="2020-04" db="EMBL/GenBank/DDBJ databases">
        <title>Genome Assembly and Annotation of Botryosphaeria dothidea sdau 11-99, a Latent Pathogen of Apple Fruit Ring Rot in China.</title>
        <authorList>
            <person name="Yu C."/>
            <person name="Diao Y."/>
            <person name="Lu Q."/>
            <person name="Zhao J."/>
            <person name="Cui S."/>
            <person name="Peng C."/>
            <person name="He B."/>
            <person name="Liu H."/>
        </authorList>
    </citation>
    <scope>NUCLEOTIDE SEQUENCE [LARGE SCALE GENOMIC DNA]</scope>
    <source>
        <strain evidence="4">Sdau11-99</strain>
    </source>
</reference>